<dbReference type="EMBL" id="JWZX01003286">
    <property type="protein sequence ID" value="KOO22341.1"/>
    <property type="molecule type" value="Genomic_DNA"/>
</dbReference>
<evidence type="ECO:0000313" key="1">
    <source>
        <dbReference type="EMBL" id="KOO22341.1"/>
    </source>
</evidence>
<dbReference type="Proteomes" id="UP000037460">
    <property type="component" value="Unassembled WGS sequence"/>
</dbReference>
<gene>
    <name evidence="1" type="ORF">Ctob_000736</name>
</gene>
<reference evidence="2" key="1">
    <citation type="journal article" date="2015" name="PLoS Genet.">
        <title>Genome Sequence and Transcriptome Analyses of Chrysochromulina tobin: Metabolic Tools for Enhanced Algal Fitness in the Prominent Order Prymnesiales (Haptophyceae).</title>
        <authorList>
            <person name="Hovde B.T."/>
            <person name="Deodato C.R."/>
            <person name="Hunsperger H.M."/>
            <person name="Ryken S.A."/>
            <person name="Yost W."/>
            <person name="Jha R.K."/>
            <person name="Patterson J."/>
            <person name="Monnat R.J. Jr."/>
            <person name="Barlow S.B."/>
            <person name="Starkenburg S.R."/>
            <person name="Cattolico R.A."/>
        </authorList>
    </citation>
    <scope>NUCLEOTIDE SEQUENCE</scope>
    <source>
        <strain evidence="2">CCMP291</strain>
    </source>
</reference>
<proteinExistence type="predicted"/>
<organism evidence="1 2">
    <name type="scientific">Chrysochromulina tobinii</name>
    <dbReference type="NCBI Taxonomy" id="1460289"/>
    <lineage>
        <taxon>Eukaryota</taxon>
        <taxon>Haptista</taxon>
        <taxon>Haptophyta</taxon>
        <taxon>Prymnesiophyceae</taxon>
        <taxon>Prymnesiales</taxon>
        <taxon>Chrysochromulinaceae</taxon>
        <taxon>Chrysochromulina</taxon>
    </lineage>
</organism>
<accession>A0A0M0J6W1</accession>
<sequence>MTPPPPPTAALLAGAVSGGAVSGGAGAQGGSASAVSGVSIAPRACKPSEPGCLQSDRAMATAARTAYMVPWTVPSSLGADAAAVQLQRALRSEGGTEIRVASAANGARRVTAQFAAGPLGLPVVTDEIEFVIAGSSVSFRASASGAPWPFSTPETATQRNRARLLRVRGQLFASHGWSCACPPDAGLSCTLFCD</sequence>
<comment type="caution">
    <text evidence="1">The sequence shown here is derived from an EMBL/GenBank/DDBJ whole genome shotgun (WGS) entry which is preliminary data.</text>
</comment>
<keyword evidence="2" id="KW-1185">Reference proteome</keyword>
<protein>
    <submittedName>
        <fullName evidence="1">Uncharacterized protein</fullName>
    </submittedName>
</protein>
<name>A0A0M0J6W1_9EUKA</name>
<dbReference type="AlphaFoldDB" id="A0A0M0J6W1"/>
<evidence type="ECO:0000313" key="2">
    <source>
        <dbReference type="Proteomes" id="UP000037460"/>
    </source>
</evidence>